<evidence type="ECO:0000259" key="8">
    <source>
        <dbReference type="PROSITE" id="PS51755"/>
    </source>
</evidence>
<keyword evidence="5" id="KW-0804">Transcription</keyword>
<dbReference type="Pfam" id="PF13191">
    <property type="entry name" value="AAA_16"/>
    <property type="match status" value="1"/>
</dbReference>
<dbReference type="SUPFAM" id="SSF55073">
    <property type="entry name" value="Nucleotide cyclase"/>
    <property type="match status" value="1"/>
</dbReference>
<dbReference type="Gene3D" id="1.25.40.10">
    <property type="entry name" value="Tetratricopeptide repeat domain"/>
    <property type="match status" value="1"/>
</dbReference>
<dbReference type="GO" id="GO:0000160">
    <property type="term" value="P:phosphorelay signal transduction system"/>
    <property type="evidence" value="ECO:0007669"/>
    <property type="project" value="UniProtKB-KW"/>
</dbReference>
<feature type="compositionally biased region" description="Pro residues" evidence="7">
    <location>
        <begin position="280"/>
        <end position="302"/>
    </location>
</feature>
<evidence type="ECO:0000313" key="9">
    <source>
        <dbReference type="EMBL" id="ABH05068.1"/>
    </source>
</evidence>
<dbReference type="InterPro" id="IPR041664">
    <property type="entry name" value="AAA_16"/>
</dbReference>
<dbReference type="PANTHER" id="PTHR35807:SF1">
    <property type="entry name" value="TRANSCRIPTIONAL REGULATOR REDD"/>
    <property type="match status" value="1"/>
</dbReference>
<feature type="domain" description="OmpR/PhoB-type" evidence="8">
    <location>
        <begin position="1"/>
        <end position="97"/>
    </location>
</feature>
<evidence type="ECO:0000256" key="7">
    <source>
        <dbReference type="SAM" id="MobiDB-lite"/>
    </source>
</evidence>
<dbReference type="GO" id="GO:0003677">
    <property type="term" value="F:DNA binding"/>
    <property type="evidence" value="ECO:0007669"/>
    <property type="project" value="UniProtKB-UniRule"/>
</dbReference>
<dbReference type="InterPro" id="IPR027417">
    <property type="entry name" value="P-loop_NTPase"/>
</dbReference>
<dbReference type="InterPro" id="IPR001867">
    <property type="entry name" value="OmpR/PhoB-type_DNA-bd"/>
</dbReference>
<comment type="similarity">
    <text evidence="1">Belongs to the AfsR/DnrI/RedD regulatory family.</text>
</comment>
<dbReference type="CDD" id="cd15831">
    <property type="entry name" value="BTAD"/>
    <property type="match status" value="1"/>
</dbReference>
<dbReference type="InterPro" id="IPR005158">
    <property type="entry name" value="BTAD"/>
</dbReference>
<dbReference type="SUPFAM" id="SSF52540">
    <property type="entry name" value="P-loop containing nucleoside triphosphate hydrolases"/>
    <property type="match status" value="1"/>
</dbReference>
<evidence type="ECO:0000256" key="1">
    <source>
        <dbReference type="ARBA" id="ARBA00005820"/>
    </source>
</evidence>
<keyword evidence="2" id="KW-0902">Two-component regulatory system</keyword>
<keyword evidence="3" id="KW-0805">Transcription regulation</keyword>
<dbReference type="InterPro" id="IPR051677">
    <property type="entry name" value="AfsR-DnrI-RedD_regulator"/>
</dbReference>
<dbReference type="Pfam" id="PF03704">
    <property type="entry name" value="BTAD"/>
    <property type="match status" value="1"/>
</dbReference>
<feature type="region of interest" description="Disordered" evidence="7">
    <location>
        <begin position="264"/>
        <end position="316"/>
    </location>
</feature>
<dbReference type="PROSITE" id="PS51755">
    <property type="entry name" value="OMPR_PHOB"/>
    <property type="match status" value="1"/>
</dbReference>
<dbReference type="PANTHER" id="PTHR35807">
    <property type="entry name" value="TRANSCRIPTIONAL REGULATOR REDD-RELATED"/>
    <property type="match status" value="1"/>
</dbReference>
<accession>Q0PLZ6</accession>
<reference evidence="9" key="1">
    <citation type="submission" date="2006-06" db="EMBL/GenBank/DDBJ databases">
        <title>Identification and analysis of a biosynthetic gene cluster in Kitasatospora putterlickiae strain F18-97.</title>
        <authorList>
            <person name="Kaulard S."/>
            <person name="Boettcher T."/>
            <person name="Gong W."/>
            <person name="Leistner E."/>
        </authorList>
    </citation>
    <scope>NUCLEOTIDE SEQUENCE</scope>
    <source>
        <strain evidence="9">F18-97</strain>
    </source>
</reference>
<feature type="region of interest" description="Disordered" evidence="7">
    <location>
        <begin position="514"/>
        <end position="533"/>
    </location>
</feature>
<sequence length="768" mass="81125">MRFNVLGPLEVLSDGADVPIRGLQQRALLGVLLLRANSVVGINEIVAALWGDDRPSTARKMVQNSVAGLRRAFQAVGEPADAKAVLNTTVPGYVLRIEPEQLDLTEFHELVTLGRARLAAGDWTQASELLRRALGLWRGPVLADVSDAGLTWPELAALQGTRLAVHEDCIQAELAMGRDRELIGELESLLEAEPTRERLVAQLMVVLYNCGRQSEALDRYRRTRDLLADRFGLEPGRDLRRLQRAILSHDPALALRLATAPGGAADFPSPAGPRPASAAPQPPRPPLAPAAPSPAPSAPSAPPARADHRAAGRAGTTDALADDYAFRASWERVERRPASVVMVRARWTADGGALAPERVDHAVKELTADIRREMAPFGGHVRRAFGSVWLVVFGVPRAHEDDAERALRAALALRRHFEAPGPAAPGATVPGPAPGPAAAATRPVTHLVVGTGEVVVTYDDSAPEPVEVTGQVLDACHHLLLQVPHGELWAADAAVEAGGAGLGFAPVPGVPGVHRPAPSRPAGRRPSGHPAEPPFLERVHELNLLRGAYQDTVRRQLPHLSRVLGEPGIGKTRLIGEFAASLRDGAGPPAPRVLHAGTPAFDAHTPYEPLAGVVRAYTGIRAGAPAAVVLPALTGVVRGLFPHAATGPIVTALAACLGLPAPAASAQGPDGGAVPREEVLDALRQFLEEAAADRPLVVVLDDLHRAADFVRSFVEDLTVRLGPVALLLIAGARSELLHTRPSWGCAKRRSVLLHVAPLSTAATATVIH</sequence>
<dbReference type="InterPro" id="IPR036388">
    <property type="entry name" value="WH-like_DNA-bd_sf"/>
</dbReference>
<feature type="DNA-binding region" description="OmpR/PhoB-type" evidence="6">
    <location>
        <begin position="1"/>
        <end position="97"/>
    </location>
</feature>
<evidence type="ECO:0000256" key="2">
    <source>
        <dbReference type="ARBA" id="ARBA00023012"/>
    </source>
</evidence>
<dbReference type="EMBL" id="DQ792516">
    <property type="protein sequence ID" value="ABH05068.1"/>
    <property type="molecule type" value="Genomic_DNA"/>
</dbReference>
<dbReference type="InterPro" id="IPR029787">
    <property type="entry name" value="Nucleotide_cyclase"/>
</dbReference>
<dbReference type="SUPFAM" id="SSF46894">
    <property type="entry name" value="C-terminal effector domain of the bipartite response regulators"/>
    <property type="match status" value="1"/>
</dbReference>
<proteinExistence type="inferred from homology"/>
<evidence type="ECO:0000256" key="5">
    <source>
        <dbReference type="ARBA" id="ARBA00023163"/>
    </source>
</evidence>
<dbReference type="SUPFAM" id="SSF48452">
    <property type="entry name" value="TPR-like"/>
    <property type="match status" value="1"/>
</dbReference>
<evidence type="ECO:0000256" key="4">
    <source>
        <dbReference type="ARBA" id="ARBA00023125"/>
    </source>
</evidence>
<organism evidence="9">
    <name type="scientific">Kitasatospora putterlickiae</name>
    <dbReference type="NCBI Taxonomy" id="221725"/>
    <lineage>
        <taxon>Bacteria</taxon>
        <taxon>Bacillati</taxon>
        <taxon>Actinomycetota</taxon>
        <taxon>Actinomycetes</taxon>
        <taxon>Kitasatosporales</taxon>
        <taxon>Streptomycetaceae</taxon>
        <taxon>Kitasatospora</taxon>
    </lineage>
</organism>
<dbReference type="AlphaFoldDB" id="Q0PLZ6"/>
<evidence type="ECO:0000256" key="6">
    <source>
        <dbReference type="PROSITE-ProRule" id="PRU01091"/>
    </source>
</evidence>
<dbReference type="Gene3D" id="3.30.70.1230">
    <property type="entry name" value="Nucleotide cyclase"/>
    <property type="match status" value="1"/>
</dbReference>
<keyword evidence="4 6" id="KW-0238">DNA-binding</keyword>
<dbReference type="Gene3D" id="1.10.10.10">
    <property type="entry name" value="Winged helix-like DNA-binding domain superfamily/Winged helix DNA-binding domain"/>
    <property type="match status" value="1"/>
</dbReference>
<evidence type="ECO:0000256" key="3">
    <source>
        <dbReference type="ARBA" id="ARBA00023015"/>
    </source>
</evidence>
<dbReference type="InterPro" id="IPR011990">
    <property type="entry name" value="TPR-like_helical_dom_sf"/>
</dbReference>
<name>Q0PLZ6_9ACTN</name>
<dbReference type="InterPro" id="IPR016032">
    <property type="entry name" value="Sig_transdc_resp-reg_C-effctor"/>
</dbReference>
<protein>
    <submittedName>
        <fullName evidence="9">Putative transcriptional activator</fullName>
    </submittedName>
</protein>
<dbReference type="GO" id="GO:0006355">
    <property type="term" value="P:regulation of DNA-templated transcription"/>
    <property type="evidence" value="ECO:0007669"/>
    <property type="project" value="InterPro"/>
</dbReference>
<dbReference type="SMART" id="SM01043">
    <property type="entry name" value="BTAD"/>
    <property type="match status" value="1"/>
</dbReference>